<reference evidence="10" key="2">
    <citation type="journal article" date="2014" name="ISME J.">
        <title>Microbial stratification in low pH oxic and suboxic macroscopic growths along an acid mine drainage.</title>
        <authorList>
            <person name="Mendez-Garcia C."/>
            <person name="Mesa V."/>
            <person name="Sprenger R.R."/>
            <person name="Richter M."/>
            <person name="Diez M.S."/>
            <person name="Solano J."/>
            <person name="Bargiela R."/>
            <person name="Golyshina O.V."/>
            <person name="Manteca A."/>
            <person name="Ramos J.L."/>
            <person name="Gallego J.R."/>
            <person name="Llorente I."/>
            <person name="Martins Dos Santos V.A."/>
            <person name="Jensen O.N."/>
            <person name="Pelaez A.I."/>
            <person name="Sanchez J."/>
            <person name="Ferrer M."/>
        </authorList>
    </citation>
    <scope>NUCLEOTIDE SEQUENCE</scope>
</reference>
<organism evidence="10">
    <name type="scientific">mine drainage metagenome</name>
    <dbReference type="NCBI Taxonomy" id="410659"/>
    <lineage>
        <taxon>unclassified sequences</taxon>
        <taxon>metagenomes</taxon>
        <taxon>ecological metagenomes</taxon>
    </lineage>
</organism>
<proteinExistence type="predicted"/>
<dbReference type="PRINTS" id="PR01046">
    <property type="entry name" value="TRNASYNTHPRO"/>
</dbReference>
<gene>
    <name evidence="10" type="ORF">B1A_00769</name>
</gene>
<evidence type="ECO:0000256" key="4">
    <source>
        <dbReference type="ARBA" id="ARBA00022840"/>
    </source>
</evidence>
<keyword evidence="2" id="KW-0436">Ligase</keyword>
<evidence type="ECO:0000256" key="3">
    <source>
        <dbReference type="ARBA" id="ARBA00022741"/>
    </source>
</evidence>
<dbReference type="EC" id="6.1.1.15" evidence="1"/>
<dbReference type="InterPro" id="IPR004500">
    <property type="entry name" value="Pro-tRNA-synth_IIa_bac-type"/>
</dbReference>
<dbReference type="PANTHER" id="PTHR42753:SF2">
    <property type="entry name" value="PROLINE--TRNA LIGASE"/>
    <property type="match status" value="1"/>
</dbReference>
<dbReference type="GO" id="GO:0006433">
    <property type="term" value="P:prolyl-tRNA aminoacylation"/>
    <property type="evidence" value="ECO:0007669"/>
    <property type="project" value="InterPro"/>
</dbReference>
<dbReference type="InterPro" id="IPR002314">
    <property type="entry name" value="aa-tRNA-synt_IIb"/>
</dbReference>
<evidence type="ECO:0000256" key="1">
    <source>
        <dbReference type="ARBA" id="ARBA00012831"/>
    </source>
</evidence>
<dbReference type="InterPro" id="IPR045864">
    <property type="entry name" value="aa-tRNA-synth_II/BPL/LPL"/>
</dbReference>
<evidence type="ECO:0000256" key="2">
    <source>
        <dbReference type="ARBA" id="ARBA00022598"/>
    </source>
</evidence>
<name>T1CFR5_9ZZZZ</name>
<feature type="domain" description="Aminoacyl-transfer RNA synthetases class-II family profile" evidence="9">
    <location>
        <begin position="33"/>
        <end position="194"/>
    </location>
</feature>
<evidence type="ECO:0000313" key="10">
    <source>
        <dbReference type="EMBL" id="EQD80558.1"/>
    </source>
</evidence>
<dbReference type="GO" id="GO:0004827">
    <property type="term" value="F:proline-tRNA ligase activity"/>
    <property type="evidence" value="ECO:0007669"/>
    <property type="project" value="UniProtKB-EC"/>
</dbReference>
<sequence length="275" mass="30612">MRMSQLVLKTLREAPSDAEAISHQLLVRAGYIRRLSSGVYTFMPLGMKVLKKLNRIVEDEFDNAGAQQMLMPALHPVEIWEQTGRLAKMQDVLMLTDTKAGRFVLAPTHEEAVIQSVSSDLSSYKDLPAVVYQIQTKFRDEARPRFGLLRTKEFVMADAYSFDADQDAMRTSYQNIYQAYLKVFNRCQVPFAPVEADAGAIGGDVNHEFMAPSAIGEDHFASCPSCGYAANIEAARTNGRRSDLSFASSEDMVMHHTPSATDIKKRCGIDQFAGL</sequence>
<evidence type="ECO:0000259" key="9">
    <source>
        <dbReference type="PROSITE" id="PS50862"/>
    </source>
</evidence>
<evidence type="ECO:0000256" key="8">
    <source>
        <dbReference type="ARBA" id="ARBA00047671"/>
    </source>
</evidence>
<dbReference type="AlphaFoldDB" id="T1CFR5"/>
<dbReference type="GO" id="GO:0005829">
    <property type="term" value="C:cytosol"/>
    <property type="evidence" value="ECO:0007669"/>
    <property type="project" value="TreeGrafter"/>
</dbReference>
<dbReference type="PROSITE" id="PS50862">
    <property type="entry name" value="AA_TRNA_LIGASE_II"/>
    <property type="match status" value="1"/>
</dbReference>
<evidence type="ECO:0000256" key="5">
    <source>
        <dbReference type="ARBA" id="ARBA00022917"/>
    </source>
</evidence>
<dbReference type="NCBIfam" id="TIGR00409">
    <property type="entry name" value="proS_fam_II"/>
    <property type="match status" value="1"/>
</dbReference>
<dbReference type="SUPFAM" id="SSF55681">
    <property type="entry name" value="Class II aaRS and biotin synthetases"/>
    <property type="match status" value="1"/>
</dbReference>
<reference evidence="10" key="1">
    <citation type="submission" date="2013-08" db="EMBL/GenBank/DDBJ databases">
        <authorList>
            <person name="Mendez C."/>
            <person name="Richter M."/>
            <person name="Ferrer M."/>
            <person name="Sanchez J."/>
        </authorList>
    </citation>
    <scope>NUCLEOTIDE SEQUENCE</scope>
</reference>
<evidence type="ECO:0000256" key="7">
    <source>
        <dbReference type="ARBA" id="ARBA00029731"/>
    </source>
</evidence>
<dbReference type="EMBL" id="AUZX01000582">
    <property type="protein sequence ID" value="EQD80558.1"/>
    <property type="molecule type" value="Genomic_DNA"/>
</dbReference>
<evidence type="ECO:0000256" key="6">
    <source>
        <dbReference type="ARBA" id="ARBA00023146"/>
    </source>
</evidence>
<dbReference type="Pfam" id="PF00587">
    <property type="entry name" value="tRNA-synt_2b"/>
    <property type="match status" value="1"/>
</dbReference>
<protein>
    <recommendedName>
        <fullName evidence="1">proline--tRNA ligase</fullName>
        <ecNumber evidence="1">6.1.1.15</ecNumber>
    </recommendedName>
    <alternativeName>
        <fullName evidence="7">Prolyl-tRNA synthetase</fullName>
    </alternativeName>
</protein>
<dbReference type="Gene3D" id="3.30.930.10">
    <property type="entry name" value="Bira Bifunctional Protein, Domain 2"/>
    <property type="match status" value="1"/>
</dbReference>
<dbReference type="InterPro" id="IPR002316">
    <property type="entry name" value="Pro-tRNA-ligase_IIa"/>
</dbReference>
<keyword evidence="6 10" id="KW-0030">Aminoacyl-tRNA synthetase</keyword>
<comment type="catalytic activity">
    <reaction evidence="8">
        <text>tRNA(Pro) + L-proline + ATP = L-prolyl-tRNA(Pro) + AMP + diphosphate</text>
        <dbReference type="Rhea" id="RHEA:14305"/>
        <dbReference type="Rhea" id="RHEA-COMP:9700"/>
        <dbReference type="Rhea" id="RHEA-COMP:9702"/>
        <dbReference type="ChEBI" id="CHEBI:30616"/>
        <dbReference type="ChEBI" id="CHEBI:33019"/>
        <dbReference type="ChEBI" id="CHEBI:60039"/>
        <dbReference type="ChEBI" id="CHEBI:78442"/>
        <dbReference type="ChEBI" id="CHEBI:78532"/>
        <dbReference type="ChEBI" id="CHEBI:456215"/>
        <dbReference type="EC" id="6.1.1.15"/>
    </reaction>
</comment>
<accession>T1CFR5</accession>
<dbReference type="GO" id="GO:0005524">
    <property type="term" value="F:ATP binding"/>
    <property type="evidence" value="ECO:0007669"/>
    <property type="project" value="UniProtKB-KW"/>
</dbReference>
<comment type="caution">
    <text evidence="10">The sequence shown here is derived from an EMBL/GenBank/DDBJ whole genome shotgun (WGS) entry which is preliminary data.</text>
</comment>
<keyword evidence="3" id="KW-0547">Nucleotide-binding</keyword>
<keyword evidence="5" id="KW-0648">Protein biosynthesis</keyword>
<dbReference type="InterPro" id="IPR006195">
    <property type="entry name" value="aa-tRNA-synth_II"/>
</dbReference>
<keyword evidence="4" id="KW-0067">ATP-binding</keyword>
<dbReference type="InterPro" id="IPR050062">
    <property type="entry name" value="Pro-tRNA_synthetase"/>
</dbReference>
<dbReference type="PANTHER" id="PTHR42753">
    <property type="entry name" value="MITOCHONDRIAL RIBOSOME PROTEIN L39/PROLYL-TRNA LIGASE FAMILY MEMBER"/>
    <property type="match status" value="1"/>
</dbReference>